<evidence type="ECO:0000256" key="2">
    <source>
        <dbReference type="ARBA" id="ARBA00009045"/>
    </source>
</evidence>
<reference evidence="8" key="2">
    <citation type="submission" date="2023-06" db="EMBL/GenBank/DDBJ databases">
        <authorList>
            <person name="Ma L."/>
            <person name="Liu K.-W."/>
            <person name="Li Z."/>
            <person name="Hsiao Y.-Y."/>
            <person name="Qi Y."/>
            <person name="Fu T."/>
            <person name="Tang G."/>
            <person name="Zhang D."/>
            <person name="Sun W.-H."/>
            <person name="Liu D.-K."/>
            <person name="Li Y."/>
            <person name="Chen G.-Z."/>
            <person name="Liu X.-D."/>
            <person name="Liao X.-Y."/>
            <person name="Jiang Y.-T."/>
            <person name="Yu X."/>
            <person name="Hao Y."/>
            <person name="Huang J."/>
            <person name="Zhao X.-W."/>
            <person name="Ke S."/>
            <person name="Chen Y.-Y."/>
            <person name="Wu W.-L."/>
            <person name="Hsu J.-L."/>
            <person name="Lin Y.-F."/>
            <person name="Huang M.-D."/>
            <person name="Li C.-Y."/>
            <person name="Huang L."/>
            <person name="Wang Z.-W."/>
            <person name="Zhao X."/>
            <person name="Zhong W.-Y."/>
            <person name="Peng D.-H."/>
            <person name="Ahmad S."/>
            <person name="Lan S."/>
            <person name="Zhang J.-S."/>
            <person name="Tsai W.-C."/>
            <person name="Van De Peer Y."/>
            <person name="Liu Z.-J."/>
        </authorList>
    </citation>
    <scope>NUCLEOTIDE SEQUENCE</scope>
    <source>
        <strain evidence="8">CP</strain>
        <tissue evidence="8">Leaves</tissue>
    </source>
</reference>
<feature type="domain" description="Peptidase S54 rhomboid" evidence="7">
    <location>
        <begin position="325"/>
        <end position="462"/>
    </location>
</feature>
<evidence type="ECO:0000256" key="5">
    <source>
        <dbReference type="ARBA" id="ARBA00023136"/>
    </source>
</evidence>
<organism evidence="8 9">
    <name type="scientific">Acorus calamus</name>
    <name type="common">Sweet flag</name>
    <dbReference type="NCBI Taxonomy" id="4465"/>
    <lineage>
        <taxon>Eukaryota</taxon>
        <taxon>Viridiplantae</taxon>
        <taxon>Streptophyta</taxon>
        <taxon>Embryophyta</taxon>
        <taxon>Tracheophyta</taxon>
        <taxon>Spermatophyta</taxon>
        <taxon>Magnoliopsida</taxon>
        <taxon>Liliopsida</taxon>
        <taxon>Acoraceae</taxon>
        <taxon>Acorus</taxon>
    </lineage>
</organism>
<keyword evidence="3 6" id="KW-0812">Transmembrane</keyword>
<dbReference type="Proteomes" id="UP001180020">
    <property type="component" value="Unassembled WGS sequence"/>
</dbReference>
<comment type="caution">
    <text evidence="8">The sequence shown here is derived from an EMBL/GenBank/DDBJ whole genome shotgun (WGS) entry which is preliminary data.</text>
</comment>
<dbReference type="FunFam" id="1.20.1540.10:FF:000017">
    <property type="entry name" value="RHOMBOID-like protein 9, chloroplastic"/>
    <property type="match status" value="1"/>
</dbReference>
<accession>A0AAV9FGQ4</accession>
<keyword evidence="5 6" id="KW-0472">Membrane</keyword>
<feature type="transmembrane region" description="Helical" evidence="6">
    <location>
        <begin position="492"/>
        <end position="509"/>
    </location>
</feature>
<name>A0AAV9FGQ4_ACOCL</name>
<dbReference type="EMBL" id="JAUJYO010000001">
    <property type="protein sequence ID" value="KAK1325213.1"/>
    <property type="molecule type" value="Genomic_DNA"/>
</dbReference>
<dbReference type="InterPro" id="IPR035952">
    <property type="entry name" value="Rhomboid-like_sf"/>
</dbReference>
<dbReference type="PANTHER" id="PTHR43731">
    <property type="entry name" value="RHOMBOID PROTEASE"/>
    <property type="match status" value="1"/>
</dbReference>
<comment type="similarity">
    <text evidence="2">Belongs to the peptidase S54 family.</text>
</comment>
<feature type="transmembrane region" description="Helical" evidence="6">
    <location>
        <begin position="421"/>
        <end position="441"/>
    </location>
</feature>
<dbReference type="PANTHER" id="PTHR43731:SF30">
    <property type="entry name" value="RHOMBOID-LIKE PROTEIN 9, CHLOROPLASTIC"/>
    <property type="match status" value="1"/>
</dbReference>
<feature type="transmembrane region" description="Helical" evidence="6">
    <location>
        <begin position="278"/>
        <end position="300"/>
    </location>
</feature>
<proteinExistence type="inferred from homology"/>
<evidence type="ECO:0000256" key="6">
    <source>
        <dbReference type="SAM" id="Phobius"/>
    </source>
</evidence>
<evidence type="ECO:0000259" key="7">
    <source>
        <dbReference type="Pfam" id="PF01694"/>
    </source>
</evidence>
<dbReference type="AlphaFoldDB" id="A0AAV9FGQ4"/>
<feature type="transmembrane region" description="Helical" evidence="6">
    <location>
        <begin position="360"/>
        <end position="380"/>
    </location>
</feature>
<evidence type="ECO:0000256" key="3">
    <source>
        <dbReference type="ARBA" id="ARBA00022692"/>
    </source>
</evidence>
<evidence type="ECO:0000256" key="4">
    <source>
        <dbReference type="ARBA" id="ARBA00022989"/>
    </source>
</evidence>
<keyword evidence="4 6" id="KW-1133">Transmembrane helix</keyword>
<evidence type="ECO:0000256" key="1">
    <source>
        <dbReference type="ARBA" id="ARBA00004141"/>
    </source>
</evidence>
<dbReference type="InterPro" id="IPR022764">
    <property type="entry name" value="Peptidase_S54_rhomboid_dom"/>
</dbReference>
<dbReference type="Gene3D" id="1.20.1540.10">
    <property type="entry name" value="Rhomboid-like"/>
    <property type="match status" value="1"/>
</dbReference>
<dbReference type="InterPro" id="IPR050925">
    <property type="entry name" value="Rhomboid_protease_S54"/>
</dbReference>
<evidence type="ECO:0000313" key="9">
    <source>
        <dbReference type="Proteomes" id="UP001180020"/>
    </source>
</evidence>
<feature type="transmembrane region" description="Helical" evidence="6">
    <location>
        <begin position="447"/>
        <end position="466"/>
    </location>
</feature>
<protein>
    <recommendedName>
        <fullName evidence="7">Peptidase S54 rhomboid domain-containing protein</fullName>
    </recommendedName>
</protein>
<gene>
    <name evidence="8" type="ORF">QJS10_CPA01g01562</name>
</gene>
<dbReference type="Pfam" id="PF01694">
    <property type="entry name" value="Rhomboid"/>
    <property type="match status" value="1"/>
</dbReference>
<reference evidence="8" key="1">
    <citation type="journal article" date="2023" name="Nat. Commun.">
        <title>Diploid and tetraploid genomes of Acorus and the evolution of monocots.</title>
        <authorList>
            <person name="Ma L."/>
            <person name="Liu K.W."/>
            <person name="Li Z."/>
            <person name="Hsiao Y.Y."/>
            <person name="Qi Y."/>
            <person name="Fu T."/>
            <person name="Tang G.D."/>
            <person name="Zhang D."/>
            <person name="Sun W.H."/>
            <person name="Liu D.K."/>
            <person name="Li Y."/>
            <person name="Chen G.Z."/>
            <person name="Liu X.D."/>
            <person name="Liao X.Y."/>
            <person name="Jiang Y.T."/>
            <person name="Yu X."/>
            <person name="Hao Y."/>
            <person name="Huang J."/>
            <person name="Zhao X.W."/>
            <person name="Ke S."/>
            <person name="Chen Y.Y."/>
            <person name="Wu W.L."/>
            <person name="Hsu J.L."/>
            <person name="Lin Y.F."/>
            <person name="Huang M.D."/>
            <person name="Li C.Y."/>
            <person name="Huang L."/>
            <person name="Wang Z.W."/>
            <person name="Zhao X."/>
            <person name="Zhong W.Y."/>
            <person name="Peng D.H."/>
            <person name="Ahmad S."/>
            <person name="Lan S."/>
            <person name="Zhang J.S."/>
            <person name="Tsai W.C."/>
            <person name="Van de Peer Y."/>
            <person name="Liu Z.J."/>
        </authorList>
    </citation>
    <scope>NUCLEOTIDE SEQUENCE</scope>
    <source>
        <strain evidence="8">CP</strain>
    </source>
</reference>
<keyword evidence="9" id="KW-1185">Reference proteome</keyword>
<feature type="transmembrane region" description="Helical" evidence="6">
    <location>
        <begin position="392"/>
        <end position="409"/>
    </location>
</feature>
<dbReference type="GO" id="GO:0016020">
    <property type="term" value="C:membrane"/>
    <property type="evidence" value="ECO:0007669"/>
    <property type="project" value="UniProtKB-SubCell"/>
</dbReference>
<feature type="transmembrane region" description="Helical" evidence="6">
    <location>
        <begin position="334"/>
        <end position="353"/>
    </location>
</feature>
<evidence type="ECO:0000313" key="8">
    <source>
        <dbReference type="EMBL" id="KAK1325213.1"/>
    </source>
</evidence>
<sequence>MAMIPVSSITFYSDKPSNINSLRNYKRDIVNGLFPVQRMSDEFSSFRANNYNWRCLVFHHGGNLCLTSKTKRSVNSYYVVREGNSGPFCTSTEVSSSHRVYCTKGHVESSSEDASKRDDHFLKSYSLETSIDKGQLNALDSYFRKLDSKENEHQSACMSVTDYQNGNGIKQQTKSPPQIPDALLKMSGKSSQSPMKDGLASLDIYFSKLSTGLEIQKNTSSTIGENPEECNPLVISSTSSEEDLENSIMEPSSFTQSGEEENGENFQDLQPYDEASDLYLISILVSINIGVFLFEIASPIKNSDLETLSLPLLYGAKINRLILDGEWWRLVTPMFLHSGFLHVALSCWVLLTFGPQVCRGYGPFTFFLIYILGGICGNLTSFLHTPELTVCGTGPVFAIIGAWLIYQLQTKEVISEEEESLFWKAVIATVGGFVLCNFGRIDDWTHIGATFSGLVYGFLTCPTLLFDNASSRSGQKEGVALLQQQADPCKSFFMFALVILILSSLIFLVEPQLETLELEELDAFL</sequence>
<dbReference type="SUPFAM" id="SSF144091">
    <property type="entry name" value="Rhomboid-like"/>
    <property type="match status" value="1"/>
</dbReference>
<comment type="subcellular location">
    <subcellularLocation>
        <location evidence="1">Membrane</location>
        <topology evidence="1">Multi-pass membrane protein</topology>
    </subcellularLocation>
</comment>
<dbReference type="GO" id="GO:0004252">
    <property type="term" value="F:serine-type endopeptidase activity"/>
    <property type="evidence" value="ECO:0007669"/>
    <property type="project" value="InterPro"/>
</dbReference>